<dbReference type="AlphaFoldDB" id="A0AA40FUM6"/>
<dbReference type="Proteomes" id="UP001177670">
    <property type="component" value="Unassembled WGS sequence"/>
</dbReference>
<feature type="compositionally biased region" description="Low complexity" evidence="1">
    <location>
        <begin position="37"/>
        <end position="46"/>
    </location>
</feature>
<sequence length="109" mass="12126">MEQSETRTVQSPGDSFQGSDEQQRNEQEQPRHRALDLFDSSFRLDLPPQDHKSRSSSPPVASEQDGPHVIARSGYLSRDGVLRVTRNARVQAQGSRIDTLDVAALAARK</sequence>
<protein>
    <submittedName>
        <fullName evidence="2">Uncharacterized protein</fullName>
    </submittedName>
</protein>
<gene>
    <name evidence="2" type="ORF">K0M31_005897</name>
</gene>
<feature type="compositionally biased region" description="Polar residues" evidence="1">
    <location>
        <begin position="1"/>
        <end position="20"/>
    </location>
</feature>
<evidence type="ECO:0000313" key="2">
    <source>
        <dbReference type="EMBL" id="KAK1125538.1"/>
    </source>
</evidence>
<comment type="caution">
    <text evidence="2">The sequence shown here is derived from an EMBL/GenBank/DDBJ whole genome shotgun (WGS) entry which is preliminary data.</text>
</comment>
<reference evidence="2" key="1">
    <citation type="submission" date="2021-10" db="EMBL/GenBank/DDBJ databases">
        <title>Melipona bicolor Genome sequencing and assembly.</title>
        <authorList>
            <person name="Araujo N.S."/>
            <person name="Arias M.C."/>
        </authorList>
    </citation>
    <scope>NUCLEOTIDE SEQUENCE</scope>
    <source>
        <strain evidence="2">USP_2M_L1-L4_2017</strain>
        <tissue evidence="2">Whole body</tissue>
    </source>
</reference>
<evidence type="ECO:0000313" key="3">
    <source>
        <dbReference type="Proteomes" id="UP001177670"/>
    </source>
</evidence>
<proteinExistence type="predicted"/>
<dbReference type="EMBL" id="JAHYIQ010000016">
    <property type="protein sequence ID" value="KAK1125538.1"/>
    <property type="molecule type" value="Genomic_DNA"/>
</dbReference>
<accession>A0AA40FUM6</accession>
<evidence type="ECO:0000256" key="1">
    <source>
        <dbReference type="SAM" id="MobiDB-lite"/>
    </source>
</evidence>
<organism evidence="2 3">
    <name type="scientific">Melipona bicolor</name>
    <dbReference type="NCBI Taxonomy" id="60889"/>
    <lineage>
        <taxon>Eukaryota</taxon>
        <taxon>Metazoa</taxon>
        <taxon>Ecdysozoa</taxon>
        <taxon>Arthropoda</taxon>
        <taxon>Hexapoda</taxon>
        <taxon>Insecta</taxon>
        <taxon>Pterygota</taxon>
        <taxon>Neoptera</taxon>
        <taxon>Endopterygota</taxon>
        <taxon>Hymenoptera</taxon>
        <taxon>Apocrita</taxon>
        <taxon>Aculeata</taxon>
        <taxon>Apoidea</taxon>
        <taxon>Anthophila</taxon>
        <taxon>Apidae</taxon>
        <taxon>Melipona</taxon>
    </lineage>
</organism>
<name>A0AA40FUM6_9HYME</name>
<keyword evidence="3" id="KW-1185">Reference proteome</keyword>
<feature type="region of interest" description="Disordered" evidence="1">
    <location>
        <begin position="1"/>
        <end position="69"/>
    </location>
</feature>
<feature type="compositionally biased region" description="Basic and acidic residues" evidence="1">
    <location>
        <begin position="21"/>
        <end position="36"/>
    </location>
</feature>